<protein>
    <recommendedName>
        <fullName evidence="13">Cardiolipin synthase A</fullName>
        <shortName evidence="13">CL synthase</shortName>
        <ecNumber evidence="13">2.7.8.-</ecNumber>
    </recommendedName>
</protein>
<keyword evidence="6 13" id="KW-0812">Transmembrane</keyword>
<dbReference type="GO" id="GO:0008808">
    <property type="term" value="F:cardiolipin synthase activity"/>
    <property type="evidence" value="ECO:0007669"/>
    <property type="project" value="UniProtKB-UniRule"/>
</dbReference>
<feature type="transmembrane region" description="Helical" evidence="13">
    <location>
        <begin position="6"/>
        <end position="29"/>
    </location>
</feature>
<dbReference type="PROSITE" id="PS50035">
    <property type="entry name" value="PLD"/>
    <property type="match status" value="2"/>
</dbReference>
<accession>A0A451D4K6</accession>
<comment type="function">
    <text evidence="13">Catalyzes the reversible phosphatidyl group transfer from one phosphatidylglycerol molecule to another to form cardiolipin (CL) (diphosphatidylglycerol) and glycerol.</text>
</comment>
<dbReference type="PANTHER" id="PTHR21248:SF22">
    <property type="entry name" value="PHOSPHOLIPASE D"/>
    <property type="match status" value="1"/>
</dbReference>
<keyword evidence="9 13" id="KW-0443">Lipid metabolism</keyword>
<dbReference type="CDD" id="cd09152">
    <property type="entry name" value="PLDc_EcCLS_like_1"/>
    <property type="match status" value="1"/>
</dbReference>
<dbReference type="InterPro" id="IPR030840">
    <property type="entry name" value="CL_synthase_A"/>
</dbReference>
<evidence type="ECO:0000256" key="12">
    <source>
        <dbReference type="ARBA" id="ARBA00023264"/>
    </source>
</evidence>
<evidence type="ECO:0000256" key="6">
    <source>
        <dbReference type="ARBA" id="ARBA00022692"/>
    </source>
</evidence>
<dbReference type="Pfam" id="PF13091">
    <property type="entry name" value="PLDc_2"/>
    <property type="match status" value="2"/>
</dbReference>
<comment type="similarity">
    <text evidence="13">Belongs to the phospholipase D family. Cardiolipin synthase subfamily. ClsA sub-subfamily.</text>
</comment>
<keyword evidence="3 13" id="KW-0444">Lipid biosynthesis</keyword>
<reference evidence="15 16" key="1">
    <citation type="submission" date="2019-02" db="EMBL/GenBank/DDBJ databases">
        <authorList>
            <person name="Manzano-Marin A."/>
            <person name="Manzano-Marin A."/>
        </authorList>
    </citation>
    <scope>NUCLEOTIDE SEQUENCE [LARGE SCALE GENOMIC DNA]</scope>
    <source>
        <strain evidence="15 16">ErCisplendens/pseudotsugae</strain>
    </source>
</reference>
<dbReference type="PANTHER" id="PTHR21248">
    <property type="entry name" value="CARDIOLIPIN SYNTHASE"/>
    <property type="match status" value="1"/>
</dbReference>
<feature type="active site" evidence="13">
    <location>
        <position position="231"/>
    </location>
</feature>
<dbReference type="GO" id="GO:0005886">
    <property type="term" value="C:plasma membrane"/>
    <property type="evidence" value="ECO:0007669"/>
    <property type="project" value="UniProtKB-SubCell"/>
</dbReference>
<dbReference type="FunFam" id="3.30.870.10:FF:000002">
    <property type="entry name" value="Cardiolipin synthase A"/>
    <property type="match status" value="1"/>
</dbReference>
<keyword evidence="5 13" id="KW-0808">Transferase</keyword>
<keyword evidence="4" id="KW-0997">Cell inner membrane</keyword>
<dbReference type="NCBIfam" id="TIGR04265">
    <property type="entry name" value="bac_cardiolipin"/>
    <property type="match status" value="1"/>
</dbReference>
<evidence type="ECO:0000256" key="2">
    <source>
        <dbReference type="ARBA" id="ARBA00022475"/>
    </source>
</evidence>
<dbReference type="Pfam" id="PF13396">
    <property type="entry name" value="PLDc_N"/>
    <property type="match status" value="1"/>
</dbReference>
<dbReference type="Gene3D" id="3.30.870.10">
    <property type="entry name" value="Endonuclease Chain A"/>
    <property type="match status" value="2"/>
</dbReference>
<dbReference type="EC" id="2.7.8.-" evidence="13"/>
<dbReference type="SUPFAM" id="SSF56024">
    <property type="entry name" value="Phospholipase D/nuclease"/>
    <property type="match status" value="2"/>
</dbReference>
<feature type="domain" description="PLD phosphodiesterase" evidence="14">
    <location>
        <begin position="399"/>
        <end position="426"/>
    </location>
</feature>
<keyword evidence="8 13" id="KW-1133">Transmembrane helix</keyword>
<keyword evidence="11 13" id="KW-0594">Phospholipid biosynthesis</keyword>
<evidence type="ECO:0000256" key="10">
    <source>
        <dbReference type="ARBA" id="ARBA00023136"/>
    </source>
</evidence>
<feature type="transmembrane region" description="Helical" evidence="13">
    <location>
        <begin position="41"/>
        <end position="63"/>
    </location>
</feature>
<dbReference type="InterPro" id="IPR027379">
    <property type="entry name" value="CLS_N"/>
</dbReference>
<evidence type="ECO:0000259" key="14">
    <source>
        <dbReference type="PROSITE" id="PS50035"/>
    </source>
</evidence>
<keyword evidence="12 13" id="KW-1208">Phospholipid metabolism</keyword>
<dbReference type="AlphaFoldDB" id="A0A451D4K6"/>
<dbReference type="EMBL" id="LR217705">
    <property type="protein sequence ID" value="VFP80578.1"/>
    <property type="molecule type" value="Genomic_DNA"/>
</dbReference>
<evidence type="ECO:0000256" key="3">
    <source>
        <dbReference type="ARBA" id="ARBA00022516"/>
    </source>
</evidence>
<proteinExistence type="inferred from homology"/>
<keyword evidence="10 13" id="KW-0472">Membrane</keyword>
<dbReference type="FunFam" id="3.30.870.10:FF:000003">
    <property type="entry name" value="Cardiolipin synthase A"/>
    <property type="match status" value="1"/>
</dbReference>
<keyword evidence="7" id="KW-0677">Repeat</keyword>
<evidence type="ECO:0000256" key="4">
    <source>
        <dbReference type="ARBA" id="ARBA00022519"/>
    </source>
</evidence>
<name>A0A451D4K6_9GAMM</name>
<feature type="active site" evidence="13">
    <location>
        <position position="224"/>
    </location>
</feature>
<feature type="active site" evidence="13">
    <location>
        <position position="226"/>
    </location>
</feature>
<dbReference type="InterPro" id="IPR022924">
    <property type="entry name" value="Cardiolipin_synthase"/>
</dbReference>
<gene>
    <name evidence="13 15" type="primary">clsA</name>
    <name evidence="15" type="ORF">ERCISPPS3390_455</name>
</gene>
<evidence type="ECO:0000256" key="5">
    <source>
        <dbReference type="ARBA" id="ARBA00022679"/>
    </source>
</evidence>
<dbReference type="CDD" id="cd09158">
    <property type="entry name" value="PLDc_EcCLS_like_2"/>
    <property type="match status" value="1"/>
</dbReference>
<keyword evidence="2 13" id="KW-1003">Cell membrane</keyword>
<feature type="active site" evidence="13">
    <location>
        <position position="404"/>
    </location>
</feature>
<dbReference type="InterPro" id="IPR001736">
    <property type="entry name" value="PLipase_D/transphosphatidylase"/>
</dbReference>
<dbReference type="InterPro" id="IPR025202">
    <property type="entry name" value="PLD-like_dom"/>
</dbReference>
<dbReference type="Proteomes" id="UP000294338">
    <property type="component" value="Chromosome 1"/>
</dbReference>
<evidence type="ECO:0000256" key="8">
    <source>
        <dbReference type="ARBA" id="ARBA00022989"/>
    </source>
</evidence>
<evidence type="ECO:0000313" key="15">
    <source>
        <dbReference type="EMBL" id="VFP80578.1"/>
    </source>
</evidence>
<dbReference type="GO" id="GO:0032049">
    <property type="term" value="P:cardiolipin biosynthetic process"/>
    <property type="evidence" value="ECO:0007669"/>
    <property type="project" value="UniProtKB-UniRule"/>
</dbReference>
<evidence type="ECO:0000256" key="9">
    <source>
        <dbReference type="ARBA" id="ARBA00023098"/>
    </source>
</evidence>
<sequence>METFFTTISWLLIFGYWFVIAVITCRILIKRRSVPSAITWLLIIYILPLLGIIAYLSLGELYLGQCRAQRARRMWPFMAVWFKTLQSPPNLYPTKNSDIAQPLFQLCENRQGIAGVKGNQLQLITSSDDTLRALIHDVRKASHNIEMVFYIWQPGGQADEVAEALISSARRGVYCRLLLDSAGSVEFFRTVWPNRMRNAGIDVVEALPVSLLRIFFRRMDLRQHRKMVLIDNYIAYTGSMNLVDPLFFKKHINVGQWIDLMARMEGPIATTMGIIYSGDWEIETGKRILPLKPDNNVMFFEKKNDHTILVIASGPGFPENMIHQAILTAVFSARRKLIITTPYLIPSDDLLHAICIASYRGVDVSIIIPLHNDSLLVRWASRAFFSELLESGVKIYQFEGGLLHSKSILVDEQLSLIGTVNLDMRSLWLNFEITLVIDNHQFGKDLARVQENYISQSRLIDINCWVQRSYWKRILERLFYFFSPLL</sequence>
<dbReference type="SMART" id="SM00155">
    <property type="entry name" value="PLDc"/>
    <property type="match status" value="2"/>
</dbReference>
<comment type="subcellular location">
    <subcellularLocation>
        <location evidence="1 13">Cell membrane</location>
        <topology evidence="1 13">Multi-pass membrane protein</topology>
    </subcellularLocation>
</comment>
<feature type="active site" evidence="13">
    <location>
        <position position="411"/>
    </location>
</feature>
<dbReference type="RefSeq" id="WP_197095404.1">
    <property type="nucleotide sequence ID" value="NZ_LR217705.1"/>
</dbReference>
<feature type="domain" description="PLD phosphodiesterase" evidence="14">
    <location>
        <begin position="219"/>
        <end position="246"/>
    </location>
</feature>
<evidence type="ECO:0000256" key="7">
    <source>
        <dbReference type="ARBA" id="ARBA00022737"/>
    </source>
</evidence>
<dbReference type="HAMAP" id="MF_00190">
    <property type="entry name" value="Cardiolipin_synth_ClsA"/>
    <property type="match status" value="1"/>
</dbReference>
<feature type="active site" evidence="13">
    <location>
        <position position="406"/>
    </location>
</feature>
<evidence type="ECO:0000256" key="1">
    <source>
        <dbReference type="ARBA" id="ARBA00004651"/>
    </source>
</evidence>
<evidence type="ECO:0000256" key="13">
    <source>
        <dbReference type="HAMAP-Rule" id="MF_00190"/>
    </source>
</evidence>
<evidence type="ECO:0000313" key="16">
    <source>
        <dbReference type="Proteomes" id="UP000294338"/>
    </source>
</evidence>
<comment type="catalytic activity">
    <reaction evidence="13">
        <text>2 a 1,2-diacyl-sn-glycero-3-phospho-(1'-sn-glycerol) = a cardiolipin + glycerol</text>
        <dbReference type="Rhea" id="RHEA:31451"/>
        <dbReference type="ChEBI" id="CHEBI:17754"/>
        <dbReference type="ChEBI" id="CHEBI:62237"/>
        <dbReference type="ChEBI" id="CHEBI:64716"/>
    </reaction>
</comment>
<evidence type="ECO:0000256" key="11">
    <source>
        <dbReference type="ARBA" id="ARBA00023209"/>
    </source>
</evidence>
<organism evidence="15 16">
    <name type="scientific">Candidatus Erwinia haradaeae</name>
    <dbReference type="NCBI Taxonomy" id="1922217"/>
    <lineage>
        <taxon>Bacteria</taxon>
        <taxon>Pseudomonadati</taxon>
        <taxon>Pseudomonadota</taxon>
        <taxon>Gammaproteobacteria</taxon>
        <taxon>Enterobacterales</taxon>
        <taxon>Erwiniaceae</taxon>
        <taxon>Erwinia</taxon>
    </lineage>
</organism>